<reference evidence="1 2" key="1">
    <citation type="submission" date="2016-04" db="EMBL/GenBank/DDBJ databases">
        <authorList>
            <person name="Evans L.H."/>
            <person name="Alamgir A."/>
            <person name="Owens N."/>
            <person name="Weber N.D."/>
            <person name="Virtaneva K."/>
            <person name="Barbian K."/>
            <person name="Babar A."/>
            <person name="Rosenke K."/>
        </authorList>
    </citation>
    <scope>NUCLEOTIDE SEQUENCE [LARGE SCALE GENOMIC DNA]</scope>
    <source>
        <strain evidence="1 2">CCM 8644</strain>
    </source>
</reference>
<proteinExistence type="predicted"/>
<dbReference type="InterPro" id="IPR045444">
    <property type="entry name" value="DUF6503"/>
</dbReference>
<accession>A0A179DDR6</accession>
<protein>
    <recommendedName>
        <fullName evidence="3">Deoxyribose-phosphate aldolase</fullName>
    </recommendedName>
</protein>
<dbReference type="STRING" id="1826909.A5893_12405"/>
<evidence type="ECO:0000313" key="2">
    <source>
        <dbReference type="Proteomes" id="UP000078459"/>
    </source>
</evidence>
<evidence type="ECO:0008006" key="3">
    <source>
        <dbReference type="Google" id="ProtNLM"/>
    </source>
</evidence>
<dbReference type="EMBL" id="LWHJ01000029">
    <property type="protein sequence ID" value="OAQ38840.1"/>
    <property type="molecule type" value="Genomic_DNA"/>
</dbReference>
<dbReference type="PROSITE" id="PS51257">
    <property type="entry name" value="PROKAR_LIPOPROTEIN"/>
    <property type="match status" value="1"/>
</dbReference>
<sequence length="244" mass="28457">MQKNQFFLSVIIASLGFSACNLKPSPQKIVDKSIHFYGMDELDNKVLEFDFRQSHFSIDLNDKDWFYQRSFTDSVLGKVKDQLSSRGFVREVNGLINPLSNKDSLKYAESVNSVAYFALLPLKLNDEAVEKKYLKSVMVNGKAYDEIEVSFKKENGGSHYDDKFYFWFDALDHSMDYFAYSKGGNRFRAIDGLQKVGDKYYFQNYDNFEYKGKEKLPLSDYHILFEQDKLTKLSEIKLENIKVK</sequence>
<name>A0A179DDR6_9SPHI</name>
<gene>
    <name evidence="1" type="ORF">A5893_12405</name>
</gene>
<dbReference type="RefSeq" id="WP_068822993.1">
    <property type="nucleotide sequence ID" value="NZ_LWHJ01000029.1"/>
</dbReference>
<dbReference type="Proteomes" id="UP000078459">
    <property type="component" value="Unassembled WGS sequence"/>
</dbReference>
<reference evidence="1 2" key="2">
    <citation type="submission" date="2016-06" db="EMBL/GenBank/DDBJ databases">
        <title>Pedobacter psychrophilus sp. nov., isolated from Antarctic fragmentary rock.</title>
        <authorList>
            <person name="Svec P."/>
        </authorList>
    </citation>
    <scope>NUCLEOTIDE SEQUENCE [LARGE SCALE GENOMIC DNA]</scope>
    <source>
        <strain evidence="1 2">CCM 8644</strain>
    </source>
</reference>
<comment type="caution">
    <text evidence="1">The sequence shown here is derived from an EMBL/GenBank/DDBJ whole genome shotgun (WGS) entry which is preliminary data.</text>
</comment>
<dbReference type="OrthoDB" id="982433at2"/>
<keyword evidence="2" id="KW-1185">Reference proteome</keyword>
<evidence type="ECO:0000313" key="1">
    <source>
        <dbReference type="EMBL" id="OAQ38840.1"/>
    </source>
</evidence>
<dbReference type="AlphaFoldDB" id="A0A179DDR6"/>
<dbReference type="Pfam" id="PF20113">
    <property type="entry name" value="DUF6503"/>
    <property type="match status" value="1"/>
</dbReference>
<organism evidence="1 2">
    <name type="scientific">Pedobacter psychrophilus</name>
    <dbReference type="NCBI Taxonomy" id="1826909"/>
    <lineage>
        <taxon>Bacteria</taxon>
        <taxon>Pseudomonadati</taxon>
        <taxon>Bacteroidota</taxon>
        <taxon>Sphingobacteriia</taxon>
        <taxon>Sphingobacteriales</taxon>
        <taxon>Sphingobacteriaceae</taxon>
        <taxon>Pedobacter</taxon>
    </lineage>
</organism>